<feature type="short sequence motif" description="GXSXG" evidence="2">
    <location>
        <begin position="42"/>
        <end position="46"/>
    </location>
</feature>
<dbReference type="GO" id="GO:0016787">
    <property type="term" value="F:hydrolase activity"/>
    <property type="evidence" value="ECO:0007669"/>
    <property type="project" value="UniProtKB-UniRule"/>
</dbReference>
<comment type="caution">
    <text evidence="4">The sequence shown here is derived from an EMBL/GenBank/DDBJ whole genome shotgun (WGS) entry which is preliminary data.</text>
</comment>
<evidence type="ECO:0000313" key="5">
    <source>
        <dbReference type="Proteomes" id="UP000279275"/>
    </source>
</evidence>
<keyword evidence="2" id="KW-0378">Hydrolase</keyword>
<name>A0A3M2L9C5_9NOCA</name>
<dbReference type="PROSITE" id="PS51635">
    <property type="entry name" value="PNPLA"/>
    <property type="match status" value="1"/>
</dbReference>
<organism evidence="4 5">
    <name type="scientific">Nocardia stercoris</name>
    <dbReference type="NCBI Taxonomy" id="2483361"/>
    <lineage>
        <taxon>Bacteria</taxon>
        <taxon>Bacillati</taxon>
        <taxon>Actinomycetota</taxon>
        <taxon>Actinomycetes</taxon>
        <taxon>Mycobacteriales</taxon>
        <taxon>Nocardiaceae</taxon>
        <taxon>Nocardia</taxon>
    </lineage>
</organism>
<protein>
    <submittedName>
        <fullName evidence="4">Patatin-like phospholipase family protein</fullName>
    </submittedName>
</protein>
<dbReference type="Proteomes" id="UP000279275">
    <property type="component" value="Unassembled WGS sequence"/>
</dbReference>
<dbReference type="SUPFAM" id="SSF52151">
    <property type="entry name" value="FabD/lysophospholipase-like"/>
    <property type="match status" value="1"/>
</dbReference>
<evidence type="ECO:0000256" key="2">
    <source>
        <dbReference type="PROSITE-ProRule" id="PRU01161"/>
    </source>
</evidence>
<dbReference type="InterPro" id="IPR016035">
    <property type="entry name" value="Acyl_Trfase/lysoPLipase"/>
</dbReference>
<evidence type="ECO:0000256" key="1">
    <source>
        <dbReference type="ARBA" id="ARBA00023098"/>
    </source>
</evidence>
<dbReference type="InterPro" id="IPR002641">
    <property type="entry name" value="PNPLA_dom"/>
</dbReference>
<feature type="short sequence motif" description="DGA/G" evidence="2">
    <location>
        <begin position="191"/>
        <end position="193"/>
    </location>
</feature>
<reference evidence="4 5" key="1">
    <citation type="submission" date="2018-10" db="EMBL/GenBank/DDBJ databases">
        <title>Isolation from cow dung.</title>
        <authorList>
            <person name="Ling L."/>
        </authorList>
    </citation>
    <scope>NUCLEOTIDE SEQUENCE [LARGE SCALE GENOMIC DNA]</scope>
    <source>
        <strain evidence="4 5">NEAU-LL90</strain>
    </source>
</reference>
<dbReference type="GO" id="GO:0016042">
    <property type="term" value="P:lipid catabolic process"/>
    <property type="evidence" value="ECO:0007669"/>
    <property type="project" value="UniProtKB-UniRule"/>
</dbReference>
<evidence type="ECO:0000259" key="3">
    <source>
        <dbReference type="PROSITE" id="PS51635"/>
    </source>
</evidence>
<dbReference type="Gene3D" id="3.40.1090.10">
    <property type="entry name" value="Cytosolic phospholipase A2 catalytic domain"/>
    <property type="match status" value="2"/>
</dbReference>
<feature type="active site" description="Proton acceptor" evidence="2">
    <location>
        <position position="191"/>
    </location>
</feature>
<keyword evidence="5" id="KW-1185">Reference proteome</keyword>
<gene>
    <name evidence="4" type="ORF">EBN03_07225</name>
</gene>
<dbReference type="Pfam" id="PF01734">
    <property type="entry name" value="Patatin"/>
    <property type="match status" value="1"/>
</dbReference>
<dbReference type="OrthoDB" id="2339873at2"/>
<dbReference type="EMBL" id="RFFH01000002">
    <property type="protein sequence ID" value="RMI34201.1"/>
    <property type="molecule type" value="Genomic_DNA"/>
</dbReference>
<feature type="short sequence motif" description="GXGXXG" evidence="2">
    <location>
        <begin position="11"/>
        <end position="16"/>
    </location>
</feature>
<sequence length="280" mass="29076">MGVQRAVVLGGGGVAGIAWANGIVVGLADAGVDVTGADLFVGTSAGSNVAAQITSGLPLAELFERQTDPAKQSAEIVPEGNRLPELMATWTRIGEEAQGDSLLTRKLIGRQAVVADTVPAAARRAVVESRLPVHDWPQQQRLLVTAVDVDSGELRVFDRDSGVALVDAVTASSAVPLVWPVTTIGDARYTDGGIRTTANADLAGGAARILIIAPMPDQYLDDEIAALTADGSRVELIVPDEASVTAFGVNPLDTVTRVPSAEAGRAQGNREATRIAELWN</sequence>
<accession>A0A3M2L9C5</accession>
<feature type="domain" description="PNPLA" evidence="3">
    <location>
        <begin position="7"/>
        <end position="204"/>
    </location>
</feature>
<proteinExistence type="predicted"/>
<keyword evidence="1 2" id="KW-0443">Lipid metabolism</keyword>
<feature type="active site" description="Nucleophile" evidence="2">
    <location>
        <position position="44"/>
    </location>
</feature>
<evidence type="ECO:0000313" key="4">
    <source>
        <dbReference type="EMBL" id="RMI34201.1"/>
    </source>
</evidence>
<keyword evidence="2" id="KW-0442">Lipid degradation</keyword>
<dbReference type="AlphaFoldDB" id="A0A3M2L9C5"/>